<proteinExistence type="predicted"/>
<dbReference type="GO" id="GO:0006355">
    <property type="term" value="P:regulation of DNA-templated transcription"/>
    <property type="evidence" value="ECO:0007669"/>
    <property type="project" value="InterPro"/>
</dbReference>
<dbReference type="Proteomes" id="UP000002033">
    <property type="component" value="Chromosome"/>
</dbReference>
<protein>
    <submittedName>
        <fullName evidence="2">Transcriptional regulator, LuxR family</fullName>
    </submittedName>
</protein>
<dbReference type="SUPFAM" id="SSF46894">
    <property type="entry name" value="C-terminal effector domain of the bipartite response regulators"/>
    <property type="match status" value="1"/>
</dbReference>
<dbReference type="InterPro" id="IPR036388">
    <property type="entry name" value="WH-like_DNA-bd_sf"/>
</dbReference>
<evidence type="ECO:0000313" key="3">
    <source>
        <dbReference type="Proteomes" id="UP000002033"/>
    </source>
</evidence>
<dbReference type="HOGENOM" id="CLU_037939_1_0_5"/>
<dbReference type="EMBL" id="CP002083">
    <property type="protein sequence ID" value="ADJ25325.1"/>
    <property type="molecule type" value="Genomic_DNA"/>
</dbReference>
<dbReference type="InterPro" id="IPR000792">
    <property type="entry name" value="Tscrpt_reg_LuxR_C"/>
</dbReference>
<dbReference type="Gene3D" id="1.10.10.10">
    <property type="entry name" value="Winged helix-like DNA-binding domain superfamily/Winged helix DNA-binding domain"/>
    <property type="match status" value="1"/>
</dbReference>
<evidence type="ECO:0000313" key="2">
    <source>
        <dbReference type="EMBL" id="ADJ25325.1"/>
    </source>
</evidence>
<dbReference type="AlphaFoldDB" id="D8JYC1"/>
<dbReference type="SMART" id="SM00421">
    <property type="entry name" value="HTH_LUXR"/>
    <property type="match status" value="1"/>
</dbReference>
<dbReference type="eggNOG" id="COG2771">
    <property type="taxonomic scope" value="Bacteria"/>
</dbReference>
<reference evidence="3" key="1">
    <citation type="journal article" date="2011" name="J. Bacteriol.">
        <title>Genome sequences of eight morphologically diverse alphaproteobacteria.</title>
        <authorList>
            <consortium name="US DOE Joint Genome Institute"/>
            <person name="Brown P.J."/>
            <person name="Kysela D.T."/>
            <person name="Buechlein A."/>
            <person name="Hemmerich C."/>
            <person name="Brun Y.V."/>
        </authorList>
    </citation>
    <scope>NUCLEOTIDE SEQUENCE [LARGE SCALE GENOMIC DNA]</scope>
    <source>
        <strain evidence="3">ATCC 51888 / DSM 1869 / NCIB 11706 / TK 0415</strain>
    </source>
</reference>
<accession>D8JYC1</accession>
<sequence>MLSIFMFALRNCTRMREDLIDRIYEAAFQPECWIDVLERVAESADSASGLMVVFDEVKPIQFRGTPAIYDVIRAFCEVHWRDSRRASHTLTHPPSGFVILKDYFPDDLLATDPCRANRLAVGLDSEISAAISMPTGEMVVYSFDKWGCKDPHGRSDVDALNLLYPHLARAGLMAARLGLVRAAATTAALQLIGLPAAVLTKSGRVMSTNSLFEKLAGLFMPAAFGRLMIANAGANILFQEAVEKAASGQALVRSVPIPETGERSACVVHVVPLRRTAHDIFPGGEMVVAVSMPRKSALVPSAAVLTGLFDLTPAEAKFATALVAGNSVMKASEAVGITERSGRTYLARIFTKTGTHRQGELVALLSSSHPFE</sequence>
<organism evidence="2 3">
    <name type="scientific">Hyphomicrobium denitrificans (strain ATCC 51888 / DSM 1869 / NCIMB 11706 / TK 0415)</name>
    <dbReference type="NCBI Taxonomy" id="582899"/>
    <lineage>
        <taxon>Bacteria</taxon>
        <taxon>Pseudomonadati</taxon>
        <taxon>Pseudomonadota</taxon>
        <taxon>Alphaproteobacteria</taxon>
        <taxon>Hyphomicrobiales</taxon>
        <taxon>Hyphomicrobiaceae</taxon>
        <taxon>Hyphomicrobium</taxon>
    </lineage>
</organism>
<dbReference type="KEGG" id="hdn:Hden_3534"/>
<name>D8JYC1_HYPDA</name>
<feature type="domain" description="HTH luxR-type" evidence="1">
    <location>
        <begin position="308"/>
        <end position="365"/>
    </location>
</feature>
<dbReference type="STRING" id="582899.Hden_3534"/>
<keyword evidence="3" id="KW-1185">Reference proteome</keyword>
<dbReference type="InterPro" id="IPR016032">
    <property type="entry name" value="Sig_transdc_resp-reg_C-effctor"/>
</dbReference>
<evidence type="ECO:0000259" key="1">
    <source>
        <dbReference type="SMART" id="SM00421"/>
    </source>
</evidence>
<gene>
    <name evidence="2" type="ordered locus">Hden_3534</name>
</gene>
<dbReference type="GO" id="GO:0003677">
    <property type="term" value="F:DNA binding"/>
    <property type="evidence" value="ECO:0007669"/>
    <property type="project" value="InterPro"/>
</dbReference>